<dbReference type="Proteomes" id="UP000643403">
    <property type="component" value="Unassembled WGS sequence"/>
</dbReference>
<dbReference type="Pfam" id="PF13460">
    <property type="entry name" value="NAD_binding_10"/>
    <property type="match status" value="1"/>
</dbReference>
<comment type="caution">
    <text evidence="3">The sequence shown here is derived from an EMBL/GenBank/DDBJ whole genome shotgun (WGS) entry which is preliminary data.</text>
</comment>
<keyword evidence="1" id="KW-0472">Membrane</keyword>
<evidence type="ECO:0000256" key="1">
    <source>
        <dbReference type="SAM" id="Phobius"/>
    </source>
</evidence>
<dbReference type="RefSeq" id="WP_189450429.1">
    <property type="nucleotide sequence ID" value="NZ_BMXY01000004.1"/>
</dbReference>
<feature type="transmembrane region" description="Helical" evidence="1">
    <location>
        <begin position="342"/>
        <end position="369"/>
    </location>
</feature>
<evidence type="ECO:0000313" key="4">
    <source>
        <dbReference type="Proteomes" id="UP000643403"/>
    </source>
</evidence>
<dbReference type="InterPro" id="IPR036291">
    <property type="entry name" value="NAD(P)-bd_dom_sf"/>
</dbReference>
<feature type="transmembrane region" description="Helical" evidence="1">
    <location>
        <begin position="309"/>
        <end position="330"/>
    </location>
</feature>
<dbReference type="SUPFAM" id="SSF51735">
    <property type="entry name" value="NAD(P)-binding Rossmann-fold domains"/>
    <property type="match status" value="1"/>
</dbReference>
<dbReference type="PANTHER" id="PTHR12126">
    <property type="entry name" value="NADH-UBIQUINONE OXIDOREDUCTASE 39 KDA SUBUNIT-RELATED"/>
    <property type="match status" value="1"/>
</dbReference>
<name>A0ABQ3C6F8_9GAMM</name>
<dbReference type="Gene3D" id="3.40.50.720">
    <property type="entry name" value="NAD(P)-binding Rossmann-like Domain"/>
    <property type="match status" value="1"/>
</dbReference>
<dbReference type="Pfam" id="PF13781">
    <property type="entry name" value="DoxX_3"/>
    <property type="match status" value="1"/>
</dbReference>
<proteinExistence type="predicted"/>
<evidence type="ECO:0000313" key="3">
    <source>
        <dbReference type="EMBL" id="GGZ69515.1"/>
    </source>
</evidence>
<dbReference type="InterPro" id="IPR016040">
    <property type="entry name" value="NAD(P)-bd_dom"/>
</dbReference>
<evidence type="ECO:0000259" key="2">
    <source>
        <dbReference type="Pfam" id="PF13460"/>
    </source>
</evidence>
<dbReference type="EMBL" id="BMXY01000004">
    <property type="protein sequence ID" value="GGZ69515.1"/>
    <property type="molecule type" value="Genomic_DNA"/>
</dbReference>
<organism evidence="3 4">
    <name type="scientific">Cognatilysobacter xinjiangensis</name>
    <dbReference type="NCBI Taxonomy" id="546892"/>
    <lineage>
        <taxon>Bacteria</taxon>
        <taxon>Pseudomonadati</taxon>
        <taxon>Pseudomonadota</taxon>
        <taxon>Gammaproteobacteria</taxon>
        <taxon>Lysobacterales</taxon>
        <taxon>Lysobacteraceae</taxon>
        <taxon>Cognatilysobacter</taxon>
    </lineage>
</organism>
<keyword evidence="1" id="KW-1133">Transmembrane helix</keyword>
<feature type="domain" description="NAD(P)-binding" evidence="2">
    <location>
        <begin position="7"/>
        <end position="150"/>
    </location>
</feature>
<feature type="transmembrane region" description="Helical" evidence="1">
    <location>
        <begin position="376"/>
        <end position="400"/>
    </location>
</feature>
<gene>
    <name evidence="3" type="ORF">GCM10008101_24600</name>
</gene>
<sequence length="426" mass="45069">MRILVTGATGFIGGAVVDALLARGHVPVPAVRDVAAAKRRWPTLQPVAVDFARDTRRSAWSPRLAGVDAVVNAVGILRESAVQPFDALHDATPRALFDACVDAGVRRVVQVSALGADDAAASRYHLSKRAADRHLLSLPLQATVVQPSVVFAPQGASAGMFLMLATLPLAALPGGGVQKVAPVHLDDVIEAIVRALESDAPPRMLAVVGPECMSLRDYLDTLRRGLALGPLRAVRVPMPLVRWSARLMQHLPGSLVEPETIAMLERGNCAPADDLAALLGRPPRAANTFVLSATRAMTRRDAQLRWASPLLRVSLAIVFLVTAALSFGLYPVERSYALLADAGLHGAAATLALYAGATLDLALGIAMLLPIRRGAVYLAAIALILGYTAIISVALPAFWLHPFGPVLKNLPILAALVLLHALDRRP</sequence>
<keyword evidence="4" id="KW-1185">Reference proteome</keyword>
<accession>A0ABQ3C6F8</accession>
<dbReference type="InterPro" id="IPR051207">
    <property type="entry name" value="ComplexI_NDUFA9_subunit"/>
</dbReference>
<dbReference type="InterPro" id="IPR025695">
    <property type="entry name" value="DoxX-like"/>
</dbReference>
<feature type="transmembrane region" description="Helical" evidence="1">
    <location>
        <begin position="406"/>
        <end position="422"/>
    </location>
</feature>
<keyword evidence="1" id="KW-0812">Transmembrane</keyword>
<protein>
    <submittedName>
        <fullName evidence="3">Oxidoreductase</fullName>
    </submittedName>
</protein>
<reference evidence="4" key="1">
    <citation type="journal article" date="2019" name="Int. J. Syst. Evol. Microbiol.">
        <title>The Global Catalogue of Microorganisms (GCM) 10K type strain sequencing project: providing services to taxonomists for standard genome sequencing and annotation.</title>
        <authorList>
            <consortium name="The Broad Institute Genomics Platform"/>
            <consortium name="The Broad Institute Genome Sequencing Center for Infectious Disease"/>
            <person name="Wu L."/>
            <person name="Ma J."/>
        </authorList>
    </citation>
    <scope>NUCLEOTIDE SEQUENCE [LARGE SCALE GENOMIC DNA]</scope>
    <source>
        <strain evidence="4">KCTC 22558</strain>
    </source>
</reference>
<dbReference type="PANTHER" id="PTHR12126:SF11">
    <property type="entry name" value="NADH DEHYDROGENASE [UBIQUINONE] 1 ALPHA SUBCOMPLEX SUBUNIT 9, MITOCHONDRIAL"/>
    <property type="match status" value="1"/>
</dbReference>